<dbReference type="GO" id="GO:0000781">
    <property type="term" value="C:chromosome, telomeric region"/>
    <property type="evidence" value="ECO:0007669"/>
    <property type="project" value="UniProtKB-SubCell"/>
</dbReference>
<dbReference type="SUPFAM" id="SSF50249">
    <property type="entry name" value="Nucleic acid-binding proteins"/>
    <property type="match status" value="1"/>
</dbReference>
<evidence type="ECO:0000256" key="5">
    <source>
        <dbReference type="ARBA" id="ARBA00022895"/>
    </source>
</evidence>
<dbReference type="InParanoid" id="G5EFG7"/>
<dbReference type="GO" id="GO:0005634">
    <property type="term" value="C:nucleus"/>
    <property type="evidence" value="ECO:0007669"/>
    <property type="project" value="UniProtKB-SubCell"/>
</dbReference>
<proteinExistence type="inferred from homology"/>
<dbReference type="ExpressionAtlas" id="G5EFG7">
    <property type="expression patterns" value="baseline and differential"/>
</dbReference>
<dbReference type="FunCoup" id="G5EFG7">
    <property type="interactions" value="254"/>
</dbReference>
<dbReference type="RefSeq" id="NP_499848.1">
    <property type="nucleotide sequence ID" value="NM_067447.4"/>
</dbReference>
<dbReference type="OMA" id="YLEWMRY"/>
<comment type="subcellular location">
    <subcellularLocation>
        <location evidence="2">Chromosome</location>
        <location evidence="2">Telomere</location>
    </subcellularLocation>
    <subcellularLocation>
        <location evidence="1">Nucleus</location>
    </subcellularLocation>
</comment>
<dbReference type="EMBL" id="BX284603">
    <property type="protein sequence ID" value="CAA21777.2"/>
    <property type="molecule type" value="Genomic_DNA"/>
</dbReference>
<dbReference type="OrthoDB" id="262529at2759"/>
<dbReference type="CTD" id="181793"/>
<dbReference type="InterPro" id="IPR012340">
    <property type="entry name" value="NA-bd_OB-fold"/>
</dbReference>
<reference evidence="10 11" key="1">
    <citation type="journal article" date="1998" name="Science">
        <title>Genome sequence of the nematode C. elegans: a platform for investigating biology.</title>
        <authorList>
            <consortium name="The C. elegans sequencing consortium"/>
            <person name="Sulson J.E."/>
            <person name="Waterston R."/>
        </authorList>
    </citation>
    <scope>NUCLEOTIDE SEQUENCE [LARGE SCALE GENOMIC DNA]</scope>
    <source>
        <strain evidence="10 11">Bristol N2</strain>
    </source>
</reference>
<evidence type="ECO:0000313" key="10">
    <source>
        <dbReference type="EMBL" id="CAA21777.2"/>
    </source>
</evidence>
<evidence type="ECO:0000313" key="12">
    <source>
        <dbReference type="WormBase" id="3R5.1a"/>
    </source>
</evidence>
<dbReference type="STRING" id="6239.3R5.1a.1"/>
<evidence type="ECO:0000256" key="8">
    <source>
        <dbReference type="SAM" id="MobiDB-lite"/>
    </source>
</evidence>
<accession>G5EFG7</accession>
<evidence type="ECO:0000313" key="11">
    <source>
        <dbReference type="Proteomes" id="UP000001940"/>
    </source>
</evidence>
<evidence type="ECO:0000256" key="3">
    <source>
        <dbReference type="ARBA" id="ARBA00008442"/>
    </source>
</evidence>
<dbReference type="SMR" id="G5EFG7"/>
<dbReference type="Gene3D" id="2.40.50.140">
    <property type="entry name" value="Nucleic acid-binding proteins"/>
    <property type="match status" value="1"/>
</dbReference>
<sequence>MFSPLECRLAVACKFQDDRYYKLFHQYFDLLAQVHSVVETMDGLWMLRVWRAQKFGPESIKERRERQLFHVTQFSFKRYIVPPNPRIGKAIEEFGKEYLIEINVYDEHRADLVSLNSGNFVAIQNVHAASTPHREIQILHGGGEAYQRGISTVPVDFEVDAFQNFKRKVESVLENVLYDENFIEFQQPEEVTENRVPEEPQLNIHKDPLPSDLPQ</sequence>
<dbReference type="Proteomes" id="UP000001940">
    <property type="component" value="Chromosome III"/>
</dbReference>
<dbReference type="WormBase" id="3R5.1a">
    <property type="protein sequence ID" value="CE24758"/>
    <property type="gene ID" value="WBGene00007065"/>
    <property type="gene designation" value="pot-3"/>
</dbReference>
<evidence type="ECO:0000256" key="2">
    <source>
        <dbReference type="ARBA" id="ARBA00004574"/>
    </source>
</evidence>
<name>G5EFG7_CAEEL</name>
<dbReference type="Pfam" id="PF16686">
    <property type="entry name" value="POT1PC"/>
    <property type="match status" value="1"/>
</dbReference>
<feature type="compositionally biased region" description="Basic and acidic residues" evidence="8">
    <location>
        <begin position="192"/>
        <end position="209"/>
    </location>
</feature>
<evidence type="ECO:0000256" key="1">
    <source>
        <dbReference type="ARBA" id="ARBA00004123"/>
    </source>
</evidence>
<dbReference type="FunFam" id="2.40.50.140:FF:000635">
    <property type="entry name" value="MoRTal germline"/>
    <property type="match status" value="1"/>
</dbReference>
<dbReference type="PIR" id="T18580">
    <property type="entry name" value="T18580"/>
</dbReference>
<dbReference type="GO" id="GO:0043047">
    <property type="term" value="F:single-stranded telomeric DNA binding"/>
    <property type="evidence" value="ECO:0007669"/>
    <property type="project" value="InterPro"/>
</dbReference>
<dbReference type="AlphaFoldDB" id="G5EFG7"/>
<protein>
    <submittedName>
        <fullName evidence="10">Protection of telomeres protein 1 ssDNA-binding domain-containing protein</fullName>
    </submittedName>
</protein>
<keyword evidence="5" id="KW-0779">Telomere</keyword>
<evidence type="ECO:0000256" key="6">
    <source>
        <dbReference type="ARBA" id="ARBA00023125"/>
    </source>
</evidence>
<feature type="region of interest" description="Disordered" evidence="8">
    <location>
        <begin position="189"/>
        <end position="215"/>
    </location>
</feature>
<gene>
    <name evidence="10 12" type="primary">pot-3</name>
    <name evidence="12" type="ORF">3R5.1</name>
    <name evidence="10" type="ORF">CELE_3R5.1</name>
</gene>
<dbReference type="Bgee" id="WBGene00007065">
    <property type="expression patterns" value="Expressed in germ line (C elegans) and 4 other cell types or tissues"/>
</dbReference>
<dbReference type="AGR" id="WB:WBGene00007065"/>
<dbReference type="InterPro" id="IPR032042">
    <property type="entry name" value="POT1PC"/>
</dbReference>
<dbReference type="PaxDb" id="6239-3R5.1a"/>
<comment type="similarity">
    <text evidence="3">Belongs to the telombin family.</text>
</comment>
<dbReference type="PhylomeDB" id="G5EFG7"/>
<evidence type="ECO:0000259" key="9">
    <source>
        <dbReference type="Pfam" id="PF16686"/>
    </source>
</evidence>
<organism evidence="10 11">
    <name type="scientific">Caenorhabditis elegans</name>
    <dbReference type="NCBI Taxonomy" id="6239"/>
    <lineage>
        <taxon>Eukaryota</taxon>
        <taxon>Metazoa</taxon>
        <taxon>Ecdysozoa</taxon>
        <taxon>Nematoda</taxon>
        <taxon>Chromadorea</taxon>
        <taxon>Rhabditida</taxon>
        <taxon>Rhabditina</taxon>
        <taxon>Rhabditomorpha</taxon>
        <taxon>Rhabditoidea</taxon>
        <taxon>Rhabditidae</taxon>
        <taxon>Peloderinae</taxon>
        <taxon>Caenorhabditis</taxon>
    </lineage>
</organism>
<keyword evidence="11" id="KW-1185">Reference proteome</keyword>
<dbReference type="eggNOG" id="KOG1361">
    <property type="taxonomic scope" value="Eukaryota"/>
</dbReference>
<feature type="domain" description="Protection of telomeres protein 1 ssDNA-binding" evidence="9">
    <location>
        <begin position="23"/>
        <end position="174"/>
    </location>
</feature>
<evidence type="ECO:0000256" key="7">
    <source>
        <dbReference type="ARBA" id="ARBA00023242"/>
    </source>
</evidence>
<keyword evidence="4" id="KW-0158">Chromosome</keyword>
<keyword evidence="6" id="KW-0238">DNA-binding</keyword>
<dbReference type="GeneID" id="181793"/>
<keyword evidence="7" id="KW-0539">Nucleus</keyword>
<evidence type="ECO:0000256" key="4">
    <source>
        <dbReference type="ARBA" id="ARBA00022454"/>
    </source>
</evidence>